<keyword evidence="3" id="KW-1185">Reference proteome</keyword>
<dbReference type="EMBL" id="JBHRSV010000005">
    <property type="protein sequence ID" value="MFC2925625.1"/>
    <property type="molecule type" value="Genomic_DNA"/>
</dbReference>
<sequence length="20" mass="2039">MSGLDFMPQPGLADFAGLTA</sequence>
<organism evidence="2 3">
    <name type="scientific">Hyphobacterium vulgare</name>
    <dbReference type="NCBI Taxonomy" id="1736751"/>
    <lineage>
        <taxon>Bacteria</taxon>
        <taxon>Pseudomonadati</taxon>
        <taxon>Pseudomonadota</taxon>
        <taxon>Alphaproteobacteria</taxon>
        <taxon>Maricaulales</taxon>
        <taxon>Maricaulaceae</taxon>
        <taxon>Hyphobacterium</taxon>
    </lineage>
</organism>
<name>A0ABV6ZVZ4_9PROT</name>
<evidence type="ECO:0000313" key="2">
    <source>
        <dbReference type="EMBL" id="MFC2925625.1"/>
    </source>
</evidence>
<reference evidence="3" key="1">
    <citation type="journal article" date="2019" name="Int. J. Syst. Evol. Microbiol.">
        <title>The Global Catalogue of Microorganisms (GCM) 10K type strain sequencing project: providing services to taxonomists for standard genome sequencing and annotation.</title>
        <authorList>
            <consortium name="The Broad Institute Genomics Platform"/>
            <consortium name="The Broad Institute Genome Sequencing Center for Infectious Disease"/>
            <person name="Wu L."/>
            <person name="Ma J."/>
        </authorList>
    </citation>
    <scope>NUCLEOTIDE SEQUENCE [LARGE SCALE GENOMIC DNA]</scope>
    <source>
        <strain evidence="3">KCTC 52487</strain>
    </source>
</reference>
<comment type="caution">
    <text evidence="2">The sequence shown here is derived from an EMBL/GenBank/DDBJ whole genome shotgun (WGS) entry which is preliminary data.</text>
</comment>
<dbReference type="RefSeq" id="WP_236956665.1">
    <property type="nucleotide sequence ID" value="NZ_JBHRSV010000005.1"/>
</dbReference>
<feature type="region of interest" description="Disordered" evidence="1">
    <location>
        <begin position="1"/>
        <end position="20"/>
    </location>
</feature>
<dbReference type="Proteomes" id="UP001595379">
    <property type="component" value="Unassembled WGS sequence"/>
</dbReference>
<evidence type="ECO:0000256" key="1">
    <source>
        <dbReference type="SAM" id="MobiDB-lite"/>
    </source>
</evidence>
<gene>
    <name evidence="2" type="ORF">ACFOOR_05865</name>
</gene>
<proteinExistence type="predicted"/>
<protein>
    <submittedName>
        <fullName evidence="2">Uncharacterized protein</fullName>
    </submittedName>
</protein>
<evidence type="ECO:0000313" key="3">
    <source>
        <dbReference type="Proteomes" id="UP001595379"/>
    </source>
</evidence>
<accession>A0ABV6ZVZ4</accession>